<reference evidence="12" key="1">
    <citation type="submission" date="2018-05" db="EMBL/GenBank/DDBJ databases">
        <authorList>
            <person name="Lanie J.A."/>
            <person name="Ng W.-L."/>
            <person name="Kazmierczak K.M."/>
            <person name="Andrzejewski T.M."/>
            <person name="Davidsen T.M."/>
            <person name="Wayne K.J."/>
            <person name="Tettelin H."/>
            <person name="Glass J.I."/>
            <person name="Rusch D."/>
            <person name="Podicherti R."/>
            <person name="Tsui H.-C.T."/>
            <person name="Winkler M.E."/>
        </authorList>
    </citation>
    <scope>NUCLEOTIDE SEQUENCE</scope>
</reference>
<dbReference type="Pfam" id="PF13616">
    <property type="entry name" value="Rotamase_3"/>
    <property type="match status" value="1"/>
</dbReference>
<evidence type="ECO:0000256" key="5">
    <source>
        <dbReference type="ARBA" id="ARBA00022989"/>
    </source>
</evidence>
<evidence type="ECO:0000256" key="1">
    <source>
        <dbReference type="ARBA" id="ARBA00004382"/>
    </source>
</evidence>
<evidence type="ECO:0000256" key="10">
    <source>
        <dbReference type="ARBA" id="ARBA00042775"/>
    </source>
</evidence>
<evidence type="ECO:0000256" key="3">
    <source>
        <dbReference type="ARBA" id="ARBA00022519"/>
    </source>
</evidence>
<dbReference type="SUPFAM" id="SSF54534">
    <property type="entry name" value="FKBP-like"/>
    <property type="match status" value="1"/>
</dbReference>
<dbReference type="PANTHER" id="PTHR47529">
    <property type="entry name" value="PEPTIDYL-PROLYL CIS-TRANS ISOMERASE D"/>
    <property type="match status" value="1"/>
</dbReference>
<dbReference type="Gene3D" id="3.10.50.40">
    <property type="match status" value="1"/>
</dbReference>
<comment type="similarity">
    <text evidence="8">Belongs to the PpiD chaperone family.</text>
</comment>
<keyword evidence="4" id="KW-0812">Transmembrane</keyword>
<dbReference type="SUPFAM" id="SSF109998">
    <property type="entry name" value="Triger factor/SurA peptide-binding domain-like"/>
    <property type="match status" value="1"/>
</dbReference>
<proteinExistence type="inferred from homology"/>
<dbReference type="Pfam" id="PF13623">
    <property type="entry name" value="SurA_N_2"/>
    <property type="match status" value="1"/>
</dbReference>
<name>A0A381SS94_9ZZZZ</name>
<gene>
    <name evidence="12" type="ORF">METZ01_LOCUS59749</name>
</gene>
<dbReference type="AlphaFoldDB" id="A0A381SS94"/>
<evidence type="ECO:0000256" key="8">
    <source>
        <dbReference type="ARBA" id="ARBA00038408"/>
    </source>
</evidence>
<dbReference type="GO" id="GO:0005886">
    <property type="term" value="C:plasma membrane"/>
    <property type="evidence" value="ECO:0007669"/>
    <property type="project" value="UniProtKB-SubCell"/>
</dbReference>
<dbReference type="GO" id="GO:0003755">
    <property type="term" value="F:peptidyl-prolyl cis-trans isomerase activity"/>
    <property type="evidence" value="ECO:0007669"/>
    <property type="project" value="InterPro"/>
</dbReference>
<dbReference type="InterPro" id="IPR027304">
    <property type="entry name" value="Trigger_fact/SurA_dom_sf"/>
</dbReference>
<evidence type="ECO:0000256" key="4">
    <source>
        <dbReference type="ARBA" id="ARBA00022692"/>
    </source>
</evidence>
<evidence type="ECO:0000259" key="11">
    <source>
        <dbReference type="PROSITE" id="PS50198"/>
    </source>
</evidence>
<organism evidence="12">
    <name type="scientific">marine metagenome</name>
    <dbReference type="NCBI Taxonomy" id="408172"/>
    <lineage>
        <taxon>unclassified sequences</taxon>
        <taxon>metagenomes</taxon>
        <taxon>ecological metagenomes</taxon>
    </lineage>
</organism>
<comment type="subcellular location">
    <subcellularLocation>
        <location evidence="1">Cell inner membrane</location>
        <topology evidence="1">Single-pass type II membrane protein</topology>
        <orientation evidence="1">Periplasmic side</orientation>
    </subcellularLocation>
</comment>
<accession>A0A381SS94</accession>
<sequence length="716" mass="81764">MAILNQIRQRSLFLILVIAMALFSFVLADVIRNASGSSLPDQNIIATINGIEMEREDFMKKVENLERQNRGSGTNVQSMNTVWDIELRKSVLASEFDKLGITVERDLMRDLLKNNLLSFDEFKDSQGEFDQRKLNEFISNLKEISPETMDLQGAQVNYESWNNYESNIASSGLEKIYFYLIRSAINSTVFEGKTKYNYENDNVDLKYIKIPFSTIPDSLVKVTKSDVKKYMKKNENDYQVKASRNLIYVKFQENPSKYDEKQIENQLTELLNDREEFDFESKTNKKILGFKNTRDNEEFLNLNSAIKLYDSYVFENSFSKEMAPIIYSLNKGEVYGPYKEREFIKITKLVDTKRIPDSVKVRHILIPYSGSLRSDPNETTTEEQAKKRADSIYRIVLRRPSKFKSLLSLSSDVASNENDGEIEFSYIDGFAPEFRDFSFENRVGKISVVETDFGFHIIEILSQSKRKKAVKVANLGLKVEASERTIDSIFNITSKFEIATEKSNFRDVASEFNYKVNPVNNIRELNENIPGVGSQRAIVRWAYNPDTNLDDIRRFNLQNGGYLVAMLTSINPEGLMSIDKASITAIPKIRNEKKAKMIMDKIKGRSLDDISSSQSQTIQTALAVNMKNPVLSGTGNEPNVVGHAFGIGEGVTSKGVIGNNGVFYVKVDRIKYANVMSNYQNYMNLLNSITLGSYNSKVYEALLESAEIEDNRHLFY</sequence>
<keyword evidence="7" id="KW-0143">Chaperone</keyword>
<evidence type="ECO:0000256" key="2">
    <source>
        <dbReference type="ARBA" id="ARBA00022475"/>
    </source>
</evidence>
<keyword evidence="5" id="KW-1133">Transmembrane helix</keyword>
<evidence type="ECO:0000256" key="6">
    <source>
        <dbReference type="ARBA" id="ARBA00023136"/>
    </source>
</evidence>
<evidence type="ECO:0000256" key="7">
    <source>
        <dbReference type="ARBA" id="ARBA00023186"/>
    </source>
</evidence>
<dbReference type="EMBL" id="UINC01003503">
    <property type="protein sequence ID" value="SVA06895.1"/>
    <property type="molecule type" value="Genomic_DNA"/>
</dbReference>
<dbReference type="PROSITE" id="PS50198">
    <property type="entry name" value="PPIC_PPIASE_2"/>
    <property type="match status" value="1"/>
</dbReference>
<evidence type="ECO:0000313" key="12">
    <source>
        <dbReference type="EMBL" id="SVA06895.1"/>
    </source>
</evidence>
<dbReference type="InterPro" id="IPR000297">
    <property type="entry name" value="PPIase_PpiC"/>
</dbReference>
<keyword evidence="3" id="KW-0997">Cell inner membrane</keyword>
<keyword evidence="2" id="KW-1003">Cell membrane</keyword>
<dbReference type="InterPro" id="IPR046357">
    <property type="entry name" value="PPIase_dom_sf"/>
</dbReference>
<keyword evidence="6" id="KW-0472">Membrane</keyword>
<protein>
    <recommendedName>
        <fullName evidence="9">Periplasmic chaperone PpiD</fullName>
    </recommendedName>
    <alternativeName>
        <fullName evidence="10">Periplasmic folding chaperone</fullName>
    </alternativeName>
</protein>
<evidence type="ECO:0000256" key="9">
    <source>
        <dbReference type="ARBA" id="ARBA00040743"/>
    </source>
</evidence>
<dbReference type="PANTHER" id="PTHR47529:SF1">
    <property type="entry name" value="PERIPLASMIC CHAPERONE PPID"/>
    <property type="match status" value="1"/>
</dbReference>
<feature type="domain" description="PpiC" evidence="11">
    <location>
        <begin position="356"/>
        <end position="462"/>
    </location>
</feature>
<dbReference type="InterPro" id="IPR052029">
    <property type="entry name" value="PpiD_chaperone"/>
</dbReference>